<dbReference type="EMBL" id="GGFJ01013719">
    <property type="protein sequence ID" value="MBW62860.1"/>
    <property type="molecule type" value="Transcribed_RNA"/>
</dbReference>
<sequence>MRLHCGLVIGPMWRHLTNAACATPVGSKIAAASRSLPRHLAAVSMGESVRAVEGMDYLPFWVKDGVRLHMLAVVLFIY</sequence>
<accession>A0A2M4CC04</accession>
<name>A0A2M4CC04_9DIPT</name>
<reference evidence="1" key="1">
    <citation type="submission" date="2018-01" db="EMBL/GenBank/DDBJ databases">
        <title>An insight into the sialome of Amazonian anophelines.</title>
        <authorList>
            <person name="Ribeiro J.M."/>
            <person name="Scarpassa V."/>
            <person name="Calvo E."/>
        </authorList>
    </citation>
    <scope>NUCLEOTIDE SEQUENCE</scope>
    <source>
        <tissue evidence="1">Salivary glands</tissue>
    </source>
</reference>
<proteinExistence type="predicted"/>
<protein>
    <submittedName>
        <fullName evidence="1">Putative secreted protein</fullName>
    </submittedName>
</protein>
<evidence type="ECO:0000313" key="1">
    <source>
        <dbReference type="EMBL" id="MBW62860.1"/>
    </source>
</evidence>
<organism evidence="1">
    <name type="scientific">Anopheles marajoara</name>
    <dbReference type="NCBI Taxonomy" id="58244"/>
    <lineage>
        <taxon>Eukaryota</taxon>
        <taxon>Metazoa</taxon>
        <taxon>Ecdysozoa</taxon>
        <taxon>Arthropoda</taxon>
        <taxon>Hexapoda</taxon>
        <taxon>Insecta</taxon>
        <taxon>Pterygota</taxon>
        <taxon>Neoptera</taxon>
        <taxon>Endopterygota</taxon>
        <taxon>Diptera</taxon>
        <taxon>Nematocera</taxon>
        <taxon>Culicoidea</taxon>
        <taxon>Culicidae</taxon>
        <taxon>Anophelinae</taxon>
        <taxon>Anopheles</taxon>
    </lineage>
</organism>
<dbReference type="AlphaFoldDB" id="A0A2M4CC04"/>